<evidence type="ECO:0000313" key="2">
    <source>
        <dbReference type="Proteomes" id="UP000504633"/>
    </source>
</evidence>
<dbReference type="OMA" id="MVYPCYC"/>
<dbReference type="Proteomes" id="UP000504633">
    <property type="component" value="Unplaced"/>
</dbReference>
<dbReference type="GeneID" id="111603811"/>
<evidence type="ECO:0000313" key="3">
    <source>
        <dbReference type="RefSeq" id="XP_023177335.2"/>
    </source>
</evidence>
<gene>
    <name evidence="3" type="primary">LOC111603811</name>
</gene>
<dbReference type="KEGG" id="dhe:111603811"/>
<dbReference type="AlphaFoldDB" id="A0A6J1MAE9"/>
<accession>A0A6J1MAE9</accession>
<evidence type="ECO:0000256" key="1">
    <source>
        <dbReference type="SAM" id="SignalP"/>
    </source>
</evidence>
<feature type="signal peptide" evidence="1">
    <location>
        <begin position="1"/>
        <end position="17"/>
    </location>
</feature>
<dbReference type="OrthoDB" id="7869578at2759"/>
<protein>
    <submittedName>
        <fullName evidence="3">Uncharacterized protein LOC111603811</fullName>
    </submittedName>
</protein>
<proteinExistence type="predicted"/>
<name>A0A6J1MAE9_DROHY</name>
<dbReference type="RefSeq" id="XP_023177335.2">
    <property type="nucleotide sequence ID" value="XM_023321567.2"/>
</dbReference>
<sequence length="103" mass="12074">MLRTQLLLLLLPALGLGRLNSSEVKPILNIDGLTWRQQIYYQSRWPQRKRFITTPEPGATPDPPKMRKVYPCYCYMPPQPGRNTTEAYEEYMVESKNVFILNK</sequence>
<organism evidence="2 3">
    <name type="scientific">Drosophila hydei</name>
    <name type="common">Fruit fly</name>
    <dbReference type="NCBI Taxonomy" id="7224"/>
    <lineage>
        <taxon>Eukaryota</taxon>
        <taxon>Metazoa</taxon>
        <taxon>Ecdysozoa</taxon>
        <taxon>Arthropoda</taxon>
        <taxon>Hexapoda</taxon>
        <taxon>Insecta</taxon>
        <taxon>Pterygota</taxon>
        <taxon>Neoptera</taxon>
        <taxon>Endopterygota</taxon>
        <taxon>Diptera</taxon>
        <taxon>Brachycera</taxon>
        <taxon>Muscomorpha</taxon>
        <taxon>Ephydroidea</taxon>
        <taxon>Drosophilidae</taxon>
        <taxon>Drosophila</taxon>
    </lineage>
</organism>
<reference evidence="3" key="1">
    <citation type="submission" date="2025-08" db="UniProtKB">
        <authorList>
            <consortium name="RefSeq"/>
        </authorList>
    </citation>
    <scope>IDENTIFICATION</scope>
    <source>
        <strain evidence="3">15085-1641.00</strain>
        <tissue evidence="3">Whole body</tissue>
    </source>
</reference>
<keyword evidence="1" id="KW-0732">Signal</keyword>
<feature type="chain" id="PRO_5026830756" evidence="1">
    <location>
        <begin position="18"/>
        <end position="103"/>
    </location>
</feature>
<keyword evidence="2" id="KW-1185">Reference proteome</keyword>